<sequence>MQQQRASHCKRRTDCLLTNPSPTSSLLVPFEPSCSYSWTL</sequence>
<proteinExistence type="predicted"/>
<reference evidence="1" key="2">
    <citation type="journal article" date="2015" name="Data Brief">
        <title>Shoot transcriptome of the giant reed, Arundo donax.</title>
        <authorList>
            <person name="Barrero R.A."/>
            <person name="Guerrero F.D."/>
            <person name="Moolhuijzen P."/>
            <person name="Goolsby J.A."/>
            <person name="Tidwell J."/>
            <person name="Bellgard S.E."/>
            <person name="Bellgard M.I."/>
        </authorList>
    </citation>
    <scope>NUCLEOTIDE SEQUENCE</scope>
    <source>
        <tissue evidence="1">Shoot tissue taken approximately 20 cm above the soil surface</tissue>
    </source>
</reference>
<reference evidence="1" key="1">
    <citation type="submission" date="2014-09" db="EMBL/GenBank/DDBJ databases">
        <authorList>
            <person name="Magalhaes I.L.F."/>
            <person name="Oliveira U."/>
            <person name="Santos F.R."/>
            <person name="Vidigal T.H.D.A."/>
            <person name="Brescovit A.D."/>
            <person name="Santos A.J."/>
        </authorList>
    </citation>
    <scope>NUCLEOTIDE SEQUENCE</scope>
    <source>
        <tissue evidence="1">Shoot tissue taken approximately 20 cm above the soil surface</tissue>
    </source>
</reference>
<accession>A0A0A9FYT5</accession>
<protein>
    <submittedName>
        <fullName evidence="1">Uncharacterized protein</fullName>
    </submittedName>
</protein>
<name>A0A0A9FYT5_ARUDO</name>
<dbReference type="EMBL" id="GBRH01181517">
    <property type="protein sequence ID" value="JAE16379.1"/>
    <property type="molecule type" value="Transcribed_RNA"/>
</dbReference>
<organism evidence="1">
    <name type="scientific">Arundo donax</name>
    <name type="common">Giant reed</name>
    <name type="synonym">Donax arundinaceus</name>
    <dbReference type="NCBI Taxonomy" id="35708"/>
    <lineage>
        <taxon>Eukaryota</taxon>
        <taxon>Viridiplantae</taxon>
        <taxon>Streptophyta</taxon>
        <taxon>Embryophyta</taxon>
        <taxon>Tracheophyta</taxon>
        <taxon>Spermatophyta</taxon>
        <taxon>Magnoliopsida</taxon>
        <taxon>Liliopsida</taxon>
        <taxon>Poales</taxon>
        <taxon>Poaceae</taxon>
        <taxon>PACMAD clade</taxon>
        <taxon>Arundinoideae</taxon>
        <taxon>Arundineae</taxon>
        <taxon>Arundo</taxon>
    </lineage>
</organism>
<dbReference type="AlphaFoldDB" id="A0A0A9FYT5"/>
<evidence type="ECO:0000313" key="1">
    <source>
        <dbReference type="EMBL" id="JAE16379.1"/>
    </source>
</evidence>